<organism evidence="1 2">
    <name type="scientific">Alteromonas gilva</name>
    <dbReference type="NCBI Taxonomy" id="2987522"/>
    <lineage>
        <taxon>Bacteria</taxon>
        <taxon>Pseudomonadati</taxon>
        <taxon>Pseudomonadota</taxon>
        <taxon>Gammaproteobacteria</taxon>
        <taxon>Alteromonadales</taxon>
        <taxon>Alteromonadaceae</taxon>
        <taxon>Alteromonas/Salinimonas group</taxon>
        <taxon>Alteromonas</taxon>
    </lineage>
</organism>
<dbReference type="Pfam" id="PF11042">
    <property type="entry name" value="DUF2750"/>
    <property type="match status" value="1"/>
</dbReference>
<evidence type="ECO:0000313" key="1">
    <source>
        <dbReference type="EMBL" id="MDC8830713.1"/>
    </source>
</evidence>
<dbReference type="RefSeq" id="WP_273639631.1">
    <property type="nucleotide sequence ID" value="NZ_JAQQXP010000001.1"/>
</dbReference>
<protein>
    <submittedName>
        <fullName evidence="1">DUF2750 domain-containing protein</fullName>
    </submittedName>
</protein>
<dbReference type="Proteomes" id="UP001218788">
    <property type="component" value="Unassembled WGS sequence"/>
</dbReference>
<gene>
    <name evidence="1" type="ORF">OIK42_08055</name>
</gene>
<sequence length="118" mass="13466">MITDNDFFNLKPEQRLAVFFSTVKEQGELFILNDEHGCVMLTSDEDEEGIPVWPTASLASMWADQEWAHCEPKAISLDVWKERWTSGMSKDLLHVILAPVPGEESELMLPEDFAEKLI</sequence>
<dbReference type="EMBL" id="JAQQXP010000001">
    <property type="protein sequence ID" value="MDC8830713.1"/>
    <property type="molecule type" value="Genomic_DNA"/>
</dbReference>
<name>A0ABT5L1F7_9ALTE</name>
<keyword evidence="2" id="KW-1185">Reference proteome</keyword>
<accession>A0ABT5L1F7</accession>
<dbReference type="InterPro" id="IPR021284">
    <property type="entry name" value="DUF2750"/>
</dbReference>
<evidence type="ECO:0000313" key="2">
    <source>
        <dbReference type="Proteomes" id="UP001218788"/>
    </source>
</evidence>
<reference evidence="1 2" key="1">
    <citation type="submission" date="2022-10" db="EMBL/GenBank/DDBJ databases">
        <title>Alteromonas sp. chi3 Genome sequencing.</title>
        <authorList>
            <person name="Park S."/>
        </authorList>
    </citation>
    <scope>NUCLEOTIDE SEQUENCE [LARGE SCALE GENOMIC DNA]</scope>
    <source>
        <strain evidence="2">chi3</strain>
    </source>
</reference>
<comment type="caution">
    <text evidence="1">The sequence shown here is derived from an EMBL/GenBank/DDBJ whole genome shotgun (WGS) entry which is preliminary data.</text>
</comment>
<proteinExistence type="predicted"/>